<evidence type="ECO:0000313" key="1">
    <source>
        <dbReference type="EMBL" id="RUP44789.1"/>
    </source>
</evidence>
<gene>
    <name evidence="1" type="ORF">BC936DRAFT_149005</name>
</gene>
<evidence type="ECO:0000313" key="2">
    <source>
        <dbReference type="Proteomes" id="UP000268093"/>
    </source>
</evidence>
<dbReference type="EMBL" id="RBNI01008334">
    <property type="protein sequence ID" value="RUP44789.1"/>
    <property type="molecule type" value="Genomic_DNA"/>
</dbReference>
<organism evidence="1 2">
    <name type="scientific">Jimgerdemannia flammicorona</name>
    <dbReference type="NCBI Taxonomy" id="994334"/>
    <lineage>
        <taxon>Eukaryota</taxon>
        <taxon>Fungi</taxon>
        <taxon>Fungi incertae sedis</taxon>
        <taxon>Mucoromycota</taxon>
        <taxon>Mucoromycotina</taxon>
        <taxon>Endogonomycetes</taxon>
        <taxon>Endogonales</taxon>
        <taxon>Endogonaceae</taxon>
        <taxon>Jimgerdemannia</taxon>
    </lineage>
</organism>
<dbReference type="AlphaFoldDB" id="A0A433D1S2"/>
<accession>A0A433D1S2</accession>
<protein>
    <submittedName>
        <fullName evidence="1">Uncharacterized protein</fullName>
    </submittedName>
</protein>
<name>A0A433D1S2_9FUNG</name>
<keyword evidence="2" id="KW-1185">Reference proteome</keyword>
<comment type="caution">
    <text evidence="1">The sequence shown here is derived from an EMBL/GenBank/DDBJ whole genome shotgun (WGS) entry which is preliminary data.</text>
</comment>
<reference evidence="1 2" key="1">
    <citation type="journal article" date="2018" name="New Phytol.">
        <title>Phylogenomics of Endogonaceae and evolution of mycorrhizas within Mucoromycota.</title>
        <authorList>
            <person name="Chang Y."/>
            <person name="Desiro A."/>
            <person name="Na H."/>
            <person name="Sandor L."/>
            <person name="Lipzen A."/>
            <person name="Clum A."/>
            <person name="Barry K."/>
            <person name="Grigoriev I.V."/>
            <person name="Martin F.M."/>
            <person name="Stajich J.E."/>
            <person name="Smith M.E."/>
            <person name="Bonito G."/>
            <person name="Spatafora J.W."/>
        </authorList>
    </citation>
    <scope>NUCLEOTIDE SEQUENCE [LARGE SCALE GENOMIC DNA]</scope>
    <source>
        <strain evidence="1 2">GMNB39</strain>
    </source>
</reference>
<dbReference type="Proteomes" id="UP000268093">
    <property type="component" value="Unassembled WGS sequence"/>
</dbReference>
<sequence length="60" mass="7067">MIYDMDDEARIFVNEKLRSTDRSISLSKTWSNDGEQYSTEQVERDDEHVGVWELNKGGWV</sequence>
<proteinExistence type="predicted"/>